<gene>
    <name evidence="1" type="ORF">OXX778_LOCUS18267</name>
</gene>
<reference evidence="1" key="1">
    <citation type="submission" date="2021-02" db="EMBL/GenBank/DDBJ databases">
        <authorList>
            <person name="Nowell W R."/>
        </authorList>
    </citation>
    <scope>NUCLEOTIDE SEQUENCE</scope>
    <source>
        <strain evidence="1">Ploen Becks lab</strain>
    </source>
</reference>
<sequence length="65" mass="7255">MGLGRSRMRCDPYYRSRTGFYPSVGSQIPYPYQSPYGLYRGYPSVTSCGGLNAGYSPYIAYGGYQ</sequence>
<protein>
    <submittedName>
        <fullName evidence="1">Uncharacterized protein</fullName>
    </submittedName>
</protein>
<organism evidence="1 2">
    <name type="scientific">Brachionus calyciflorus</name>
    <dbReference type="NCBI Taxonomy" id="104777"/>
    <lineage>
        <taxon>Eukaryota</taxon>
        <taxon>Metazoa</taxon>
        <taxon>Spiralia</taxon>
        <taxon>Gnathifera</taxon>
        <taxon>Rotifera</taxon>
        <taxon>Eurotatoria</taxon>
        <taxon>Monogononta</taxon>
        <taxon>Pseudotrocha</taxon>
        <taxon>Ploima</taxon>
        <taxon>Brachionidae</taxon>
        <taxon>Brachionus</taxon>
    </lineage>
</organism>
<proteinExistence type="predicted"/>
<dbReference type="Proteomes" id="UP000663879">
    <property type="component" value="Unassembled WGS sequence"/>
</dbReference>
<name>A0A814JKF3_9BILA</name>
<accession>A0A814JKF3</accession>
<dbReference type="AlphaFoldDB" id="A0A814JKF3"/>
<dbReference type="EMBL" id="CAJNOC010004982">
    <property type="protein sequence ID" value="CAF1039288.1"/>
    <property type="molecule type" value="Genomic_DNA"/>
</dbReference>
<evidence type="ECO:0000313" key="2">
    <source>
        <dbReference type="Proteomes" id="UP000663879"/>
    </source>
</evidence>
<evidence type="ECO:0000313" key="1">
    <source>
        <dbReference type="EMBL" id="CAF1039288.1"/>
    </source>
</evidence>
<comment type="caution">
    <text evidence="1">The sequence shown here is derived from an EMBL/GenBank/DDBJ whole genome shotgun (WGS) entry which is preliminary data.</text>
</comment>
<keyword evidence="2" id="KW-1185">Reference proteome</keyword>
<feature type="non-terminal residue" evidence="1">
    <location>
        <position position="65"/>
    </location>
</feature>